<proteinExistence type="predicted"/>
<dbReference type="Proteomes" id="UP000199659">
    <property type="component" value="Unassembled WGS sequence"/>
</dbReference>
<evidence type="ECO:0000313" key="2">
    <source>
        <dbReference type="Proteomes" id="UP000199659"/>
    </source>
</evidence>
<reference evidence="1 2" key="1">
    <citation type="submission" date="2016-10" db="EMBL/GenBank/DDBJ databases">
        <authorList>
            <person name="de Groot N.N."/>
        </authorList>
    </citation>
    <scope>NUCLEOTIDE SEQUENCE [LARGE SCALE GENOMIC DNA]</scope>
    <source>
        <strain evidence="1 2">743A</strain>
    </source>
</reference>
<dbReference type="AlphaFoldDB" id="A0A1I6K9L8"/>
<keyword evidence="2" id="KW-1185">Reference proteome</keyword>
<protein>
    <submittedName>
        <fullName evidence="1">Uncharacterized protein</fullName>
    </submittedName>
</protein>
<sequence>MKKAINFFAAIVYYLAVTTPCAGFTRFLFYEPEIPKCLKTSTTYQKD</sequence>
<name>A0A1I6K9L8_9FIRM</name>
<evidence type="ECO:0000313" key="1">
    <source>
        <dbReference type="EMBL" id="SFR87896.1"/>
    </source>
</evidence>
<organism evidence="1 2">
    <name type="scientific">Anaeromicropila populeti</name>
    <dbReference type="NCBI Taxonomy" id="37658"/>
    <lineage>
        <taxon>Bacteria</taxon>
        <taxon>Bacillati</taxon>
        <taxon>Bacillota</taxon>
        <taxon>Clostridia</taxon>
        <taxon>Lachnospirales</taxon>
        <taxon>Lachnospiraceae</taxon>
        <taxon>Anaeromicropila</taxon>
    </lineage>
</organism>
<accession>A0A1I6K9L8</accession>
<dbReference type="RefSeq" id="WP_177214696.1">
    <property type="nucleotide sequence ID" value="NZ_FOYZ01000008.1"/>
</dbReference>
<dbReference type="EMBL" id="FOYZ01000008">
    <property type="protein sequence ID" value="SFR87896.1"/>
    <property type="molecule type" value="Genomic_DNA"/>
</dbReference>
<gene>
    <name evidence="1" type="ORF">SAMN05661086_02302</name>
</gene>